<dbReference type="Gene3D" id="1.10.3720.10">
    <property type="entry name" value="MetI-like"/>
    <property type="match status" value="1"/>
</dbReference>
<evidence type="ECO:0000256" key="7">
    <source>
        <dbReference type="ARBA" id="ARBA00022989"/>
    </source>
</evidence>
<feature type="transmembrane region" description="Helical" evidence="9">
    <location>
        <begin position="137"/>
        <end position="159"/>
    </location>
</feature>
<comment type="caution">
    <text evidence="11">The sequence shown here is derived from an EMBL/GenBank/DDBJ whole genome shotgun (WGS) entry which is preliminary data.</text>
</comment>
<accession>A0ABT3X158</accession>
<feature type="transmembrane region" description="Helical" evidence="9">
    <location>
        <begin position="106"/>
        <end position="131"/>
    </location>
</feature>
<feature type="transmembrane region" description="Helical" evidence="9">
    <location>
        <begin position="73"/>
        <end position="94"/>
    </location>
</feature>
<keyword evidence="8 9" id="KW-0472">Membrane</keyword>
<gene>
    <name evidence="11" type="ORF">OS242_11805</name>
</gene>
<keyword evidence="6 9" id="KW-0812">Transmembrane</keyword>
<feature type="transmembrane region" description="Helical" evidence="9">
    <location>
        <begin position="12"/>
        <end position="35"/>
    </location>
</feature>
<evidence type="ECO:0000313" key="11">
    <source>
        <dbReference type="EMBL" id="MCX7570650.1"/>
    </source>
</evidence>
<evidence type="ECO:0000256" key="3">
    <source>
        <dbReference type="ARBA" id="ARBA00022448"/>
    </source>
</evidence>
<evidence type="ECO:0000313" key="12">
    <source>
        <dbReference type="Proteomes" id="UP001208017"/>
    </source>
</evidence>
<dbReference type="InterPro" id="IPR050901">
    <property type="entry name" value="BP-dep_ABC_trans_perm"/>
</dbReference>
<evidence type="ECO:0000256" key="4">
    <source>
        <dbReference type="ARBA" id="ARBA00022475"/>
    </source>
</evidence>
<evidence type="ECO:0000256" key="8">
    <source>
        <dbReference type="ARBA" id="ARBA00023136"/>
    </source>
</evidence>
<protein>
    <submittedName>
        <fullName evidence="11">Sugar ABC transporter permease</fullName>
    </submittedName>
</protein>
<keyword evidence="5" id="KW-0762">Sugar transport</keyword>
<dbReference type="PROSITE" id="PS50928">
    <property type="entry name" value="ABC_TM1"/>
    <property type="match status" value="1"/>
</dbReference>
<sequence length="275" mass="30476">MKSYDRINLWVSRAIIWFAIFLSMLPLYFVVVASVSEGEAFFSESLLPTSFTLANYAELFTETKFPTWLKNSLLLAFSVATLQTLTTALAAYGFSRLRFFGRKYGLMALLILQMFPNFMAISAIFAMLAKLGGMDNLWVLVLVLAGGNAFNIWLMKGYFDSLPKELDEAARVDGANTWQIFWRVIMPLSLPMLAVVFLFSFIGVFSEYALSSALIKSPENLTLAVGLQQFIKNKFAANWTLFAAAAVVASVPVVVVFTLLQKWIASGLVSGSVKG</sequence>
<feature type="domain" description="ABC transmembrane type-1" evidence="10">
    <location>
        <begin position="69"/>
        <end position="260"/>
    </location>
</feature>
<dbReference type="Pfam" id="PF00528">
    <property type="entry name" value="BPD_transp_1"/>
    <property type="match status" value="1"/>
</dbReference>
<dbReference type="PANTHER" id="PTHR32243:SF50">
    <property type="entry name" value="MALTOSE_MALTODEXTRIN TRANSPORT SYSTEM PERMEASE PROTEIN MALG"/>
    <property type="match status" value="1"/>
</dbReference>
<comment type="similarity">
    <text evidence="2">Belongs to the binding-protein-dependent transport system permease family. MalFG subfamily.</text>
</comment>
<comment type="subcellular location">
    <subcellularLocation>
        <location evidence="1 9">Cell membrane</location>
        <topology evidence="1 9">Multi-pass membrane protein</topology>
    </subcellularLocation>
</comment>
<dbReference type="CDD" id="cd06261">
    <property type="entry name" value="TM_PBP2"/>
    <property type="match status" value="1"/>
</dbReference>
<evidence type="ECO:0000256" key="2">
    <source>
        <dbReference type="ARBA" id="ARBA00009047"/>
    </source>
</evidence>
<dbReference type="InterPro" id="IPR035906">
    <property type="entry name" value="MetI-like_sf"/>
</dbReference>
<evidence type="ECO:0000256" key="5">
    <source>
        <dbReference type="ARBA" id="ARBA00022597"/>
    </source>
</evidence>
<evidence type="ECO:0000256" key="6">
    <source>
        <dbReference type="ARBA" id="ARBA00022692"/>
    </source>
</evidence>
<dbReference type="RefSeq" id="WP_267151898.1">
    <property type="nucleotide sequence ID" value="NZ_JAPMLT010000005.1"/>
</dbReference>
<evidence type="ECO:0000256" key="9">
    <source>
        <dbReference type="RuleBase" id="RU363032"/>
    </source>
</evidence>
<dbReference type="EMBL" id="JAPMLT010000005">
    <property type="protein sequence ID" value="MCX7570650.1"/>
    <property type="molecule type" value="Genomic_DNA"/>
</dbReference>
<dbReference type="InterPro" id="IPR000515">
    <property type="entry name" value="MetI-like"/>
</dbReference>
<keyword evidence="4" id="KW-1003">Cell membrane</keyword>
<keyword evidence="12" id="KW-1185">Reference proteome</keyword>
<reference evidence="11 12" key="1">
    <citation type="submission" date="2022-11" db="EMBL/GenBank/DDBJ databases">
        <title>Study of microbial diversity in lake waters.</title>
        <authorList>
            <person name="Zhang J."/>
        </authorList>
    </citation>
    <scope>NUCLEOTIDE SEQUENCE [LARGE SCALE GENOMIC DNA]</scope>
    <source>
        <strain evidence="11 12">DT12</strain>
    </source>
</reference>
<feature type="transmembrane region" description="Helical" evidence="9">
    <location>
        <begin position="180"/>
        <end position="205"/>
    </location>
</feature>
<proteinExistence type="inferred from homology"/>
<dbReference type="PANTHER" id="PTHR32243">
    <property type="entry name" value="MALTOSE TRANSPORT SYSTEM PERMEASE-RELATED"/>
    <property type="match status" value="1"/>
</dbReference>
<evidence type="ECO:0000256" key="1">
    <source>
        <dbReference type="ARBA" id="ARBA00004651"/>
    </source>
</evidence>
<name>A0ABT3X158_9BACL</name>
<keyword evidence="3 9" id="KW-0813">Transport</keyword>
<dbReference type="Proteomes" id="UP001208017">
    <property type="component" value="Unassembled WGS sequence"/>
</dbReference>
<keyword evidence="7 9" id="KW-1133">Transmembrane helix</keyword>
<dbReference type="SUPFAM" id="SSF161098">
    <property type="entry name" value="MetI-like"/>
    <property type="match status" value="1"/>
</dbReference>
<evidence type="ECO:0000259" key="10">
    <source>
        <dbReference type="PROSITE" id="PS50928"/>
    </source>
</evidence>
<feature type="transmembrane region" description="Helical" evidence="9">
    <location>
        <begin position="239"/>
        <end position="260"/>
    </location>
</feature>
<organism evidence="11 12">
    <name type="scientific">Tumebacillus lacus</name>
    <dbReference type="NCBI Taxonomy" id="2995335"/>
    <lineage>
        <taxon>Bacteria</taxon>
        <taxon>Bacillati</taxon>
        <taxon>Bacillota</taxon>
        <taxon>Bacilli</taxon>
        <taxon>Bacillales</taxon>
        <taxon>Alicyclobacillaceae</taxon>
        <taxon>Tumebacillus</taxon>
    </lineage>
</organism>